<feature type="non-terminal residue" evidence="1">
    <location>
        <position position="1"/>
    </location>
</feature>
<name>A0ACA9SC92_9GLOM</name>
<gene>
    <name evidence="1" type="ORF">RPERSI_LOCUS29371</name>
</gene>
<evidence type="ECO:0000313" key="2">
    <source>
        <dbReference type="Proteomes" id="UP000789920"/>
    </source>
</evidence>
<accession>A0ACA9SC92</accession>
<organism evidence="1 2">
    <name type="scientific">Racocetra persica</name>
    <dbReference type="NCBI Taxonomy" id="160502"/>
    <lineage>
        <taxon>Eukaryota</taxon>
        <taxon>Fungi</taxon>
        <taxon>Fungi incertae sedis</taxon>
        <taxon>Mucoromycota</taxon>
        <taxon>Glomeromycotina</taxon>
        <taxon>Glomeromycetes</taxon>
        <taxon>Diversisporales</taxon>
        <taxon>Gigasporaceae</taxon>
        <taxon>Racocetra</taxon>
    </lineage>
</organism>
<evidence type="ECO:0000313" key="1">
    <source>
        <dbReference type="EMBL" id="CAG8834955.1"/>
    </source>
</evidence>
<dbReference type="EMBL" id="CAJVQC010110627">
    <property type="protein sequence ID" value="CAG8834955.1"/>
    <property type="molecule type" value="Genomic_DNA"/>
</dbReference>
<sequence>EKPKENIQTSSKKSKIFAETIISQLSIDVSQQVVIPDIENNMIIETNQLAKDNPQEFINKFNIARQHVLNILKY</sequence>
<keyword evidence="2" id="KW-1185">Reference proteome</keyword>
<dbReference type="Proteomes" id="UP000789920">
    <property type="component" value="Unassembled WGS sequence"/>
</dbReference>
<proteinExistence type="predicted"/>
<reference evidence="1" key="1">
    <citation type="submission" date="2021-06" db="EMBL/GenBank/DDBJ databases">
        <authorList>
            <person name="Kallberg Y."/>
            <person name="Tangrot J."/>
            <person name="Rosling A."/>
        </authorList>
    </citation>
    <scope>NUCLEOTIDE SEQUENCE</scope>
    <source>
        <strain evidence="1">MA461A</strain>
    </source>
</reference>
<protein>
    <submittedName>
        <fullName evidence="1">31634_t:CDS:1</fullName>
    </submittedName>
</protein>
<comment type="caution">
    <text evidence="1">The sequence shown here is derived from an EMBL/GenBank/DDBJ whole genome shotgun (WGS) entry which is preliminary data.</text>
</comment>